<dbReference type="Gene3D" id="1.10.840.10">
    <property type="entry name" value="Ras guanine-nucleotide exchange factors catalytic domain"/>
    <property type="match status" value="1"/>
</dbReference>
<protein>
    <recommendedName>
        <fullName evidence="3">Ras-GEF domain-containing protein</fullName>
    </recommendedName>
</protein>
<feature type="compositionally biased region" description="Low complexity" evidence="2">
    <location>
        <begin position="614"/>
        <end position="624"/>
    </location>
</feature>
<dbReference type="Proteomes" id="UP001476247">
    <property type="component" value="Unassembled WGS sequence"/>
</dbReference>
<evidence type="ECO:0000259" key="3">
    <source>
        <dbReference type="PROSITE" id="PS50009"/>
    </source>
</evidence>
<evidence type="ECO:0000313" key="5">
    <source>
        <dbReference type="Proteomes" id="UP001476247"/>
    </source>
</evidence>
<dbReference type="SMART" id="SM00147">
    <property type="entry name" value="RasGEF"/>
    <property type="match status" value="1"/>
</dbReference>
<proteinExistence type="predicted"/>
<feature type="compositionally biased region" description="Acidic residues" evidence="2">
    <location>
        <begin position="477"/>
        <end position="494"/>
    </location>
</feature>
<feature type="region of interest" description="Disordered" evidence="2">
    <location>
        <begin position="587"/>
        <end position="742"/>
    </location>
</feature>
<feature type="domain" description="Ras-GEF" evidence="3">
    <location>
        <begin position="89"/>
        <end position="349"/>
    </location>
</feature>
<feature type="region of interest" description="Disordered" evidence="2">
    <location>
        <begin position="459"/>
        <end position="497"/>
    </location>
</feature>
<dbReference type="InterPro" id="IPR001895">
    <property type="entry name" value="RASGEF_cat_dom"/>
</dbReference>
<feature type="compositionally biased region" description="Basic and acidic residues" evidence="2">
    <location>
        <begin position="665"/>
        <end position="690"/>
    </location>
</feature>
<sequence length="814" mass="90803">MASANHSNSNNSGGLPVIPLSPIAQSYIICKNAINQASDKLTEAKKVRPHLGVDVLRGFLETVKLERHRLDTLTRKMQSVEAATSLFWDSDALARQIAVIDCQLYSNVLLDKRSLSQLDAEGTKLVHLVDFHHYLTHSFAHQLIYWAELIKPESSALASAVVPPVHSKDSLITHLVRVAYLLLHAYRDFSGFAAIMKALTVPEVRRLKKLWQPCSSRTKEMFRDLAQIIAPTKNYHAYHTCLRTKLDVHHHMGSGGMMIAIPWIQPHLLSIRSIVTAYTAGDDHDQQHSGDIVLSAPGAHKLNIELSILELCQHNSTIDSSSGNDFLLEDILTSADKKSKRASIAASSKAIHIEGLRAAVIPVTNLNHLAPGDQLTHHWLVSRVYLRKDQLINESIEVEPLKPGESITCDKDEFEEAMIQQTKYMASRPVSVTSRRTSIVQQQDGDEVVFEQELVDIVRPTGISPSSHNNNNNSDDNKDDESDDDNNNNDDEGGLDVVVNKRSIEIPLVNPVEELNVEEHEVTLHSTTTITELEQQNEPEIEILDNIPQKPEESDHQPVSQPEPILVNIVEEEEKEEAEVTVDHTKAPLLSHRALPGSNFEPQETIRGGGAGLSVSSSSNSTSASKEKSRLSPTAPEFVPVGGNSNHEVTLATKKPASVMTTTTSDEKWLGYPLKEEEVSVKDSDSERWKGYPAPNIRVQESKIDEEDDEDEVWKGYPSPNGSTDSPRRASSQSETSEEWKGYHATKIEADWQRESALKVQEHEWQGYALETLDEDELDSSTMMDGEFEKSRQARGRQGNDANVMENFQRKRQV</sequence>
<organism evidence="4 5">
    <name type="scientific">Helicostylum pulchrum</name>
    <dbReference type="NCBI Taxonomy" id="562976"/>
    <lineage>
        <taxon>Eukaryota</taxon>
        <taxon>Fungi</taxon>
        <taxon>Fungi incertae sedis</taxon>
        <taxon>Mucoromycota</taxon>
        <taxon>Mucoromycotina</taxon>
        <taxon>Mucoromycetes</taxon>
        <taxon>Mucorales</taxon>
        <taxon>Mucorineae</taxon>
        <taxon>Mucoraceae</taxon>
        <taxon>Helicostylum</taxon>
    </lineage>
</organism>
<dbReference type="EMBL" id="BAABUJ010000015">
    <property type="protein sequence ID" value="GAA5800292.1"/>
    <property type="molecule type" value="Genomic_DNA"/>
</dbReference>
<gene>
    <name evidence="4" type="ORF">HPULCUR_005718</name>
</gene>
<dbReference type="InterPro" id="IPR023578">
    <property type="entry name" value="Ras_GEF_dom_sf"/>
</dbReference>
<name>A0ABP9XZV4_9FUNG</name>
<keyword evidence="1" id="KW-0344">Guanine-nucleotide releasing factor</keyword>
<evidence type="ECO:0000256" key="2">
    <source>
        <dbReference type="SAM" id="MobiDB-lite"/>
    </source>
</evidence>
<dbReference type="PROSITE" id="PS50009">
    <property type="entry name" value="RASGEF_CAT"/>
    <property type="match status" value="1"/>
</dbReference>
<keyword evidence="5" id="KW-1185">Reference proteome</keyword>
<reference evidence="4 5" key="1">
    <citation type="submission" date="2024-04" db="EMBL/GenBank/DDBJ databases">
        <title>genome sequences of Mucor flavus KT1a and Helicostylum pulchrum KT1b strains isolation_sourced from the surface of a dry-aged beef.</title>
        <authorList>
            <person name="Toyotome T."/>
            <person name="Hosono M."/>
            <person name="Torimaru M."/>
            <person name="Fukuda K."/>
            <person name="Mikami N."/>
        </authorList>
    </citation>
    <scope>NUCLEOTIDE SEQUENCE [LARGE SCALE GENOMIC DNA]</scope>
    <source>
        <strain evidence="4 5">KT1b</strain>
    </source>
</reference>
<evidence type="ECO:0000313" key="4">
    <source>
        <dbReference type="EMBL" id="GAA5800292.1"/>
    </source>
</evidence>
<feature type="compositionally biased region" description="Polar residues" evidence="2">
    <location>
        <begin position="720"/>
        <end position="735"/>
    </location>
</feature>
<dbReference type="Pfam" id="PF00617">
    <property type="entry name" value="RasGEF"/>
    <property type="match status" value="1"/>
</dbReference>
<dbReference type="SUPFAM" id="SSF48366">
    <property type="entry name" value="Ras GEF"/>
    <property type="match status" value="1"/>
</dbReference>
<accession>A0ABP9XZV4</accession>
<comment type="caution">
    <text evidence="4">The sequence shown here is derived from an EMBL/GenBank/DDBJ whole genome shotgun (WGS) entry which is preliminary data.</text>
</comment>
<dbReference type="InterPro" id="IPR036964">
    <property type="entry name" value="RASGEF_cat_dom_sf"/>
</dbReference>
<feature type="region of interest" description="Disordered" evidence="2">
    <location>
        <begin position="771"/>
        <end position="814"/>
    </location>
</feature>
<evidence type="ECO:0000256" key="1">
    <source>
        <dbReference type="PROSITE-ProRule" id="PRU00168"/>
    </source>
</evidence>